<reference evidence="1" key="1">
    <citation type="submission" date="2020-04" db="EMBL/GenBank/DDBJ databases">
        <authorList>
            <person name="Zhang T."/>
        </authorList>
    </citation>
    <scope>NUCLEOTIDE SEQUENCE</scope>
    <source>
        <strain evidence="1">HKST-UBA01</strain>
    </source>
</reference>
<evidence type="ECO:0000313" key="2">
    <source>
        <dbReference type="Proteomes" id="UP000697710"/>
    </source>
</evidence>
<evidence type="ECO:0000313" key="1">
    <source>
        <dbReference type="EMBL" id="MCA9730171.1"/>
    </source>
</evidence>
<gene>
    <name evidence="1" type="ORF">KC729_20975</name>
</gene>
<protein>
    <recommendedName>
        <fullName evidence="3">Panthothenate synthetase</fullName>
    </recommendedName>
</protein>
<organism evidence="1 2">
    <name type="scientific">Eiseniibacteriota bacterium</name>
    <dbReference type="NCBI Taxonomy" id="2212470"/>
    <lineage>
        <taxon>Bacteria</taxon>
        <taxon>Candidatus Eiseniibacteriota</taxon>
    </lineage>
</organism>
<dbReference type="AlphaFoldDB" id="A0A956M2V1"/>
<evidence type="ECO:0008006" key="3">
    <source>
        <dbReference type="Google" id="ProtNLM"/>
    </source>
</evidence>
<reference evidence="1" key="2">
    <citation type="journal article" date="2021" name="Microbiome">
        <title>Successional dynamics and alternative stable states in a saline activated sludge microbial community over 9 years.</title>
        <authorList>
            <person name="Wang Y."/>
            <person name="Ye J."/>
            <person name="Ju F."/>
            <person name="Liu L."/>
            <person name="Boyd J.A."/>
            <person name="Deng Y."/>
            <person name="Parks D.H."/>
            <person name="Jiang X."/>
            <person name="Yin X."/>
            <person name="Woodcroft B.J."/>
            <person name="Tyson G.W."/>
            <person name="Hugenholtz P."/>
            <person name="Polz M.F."/>
            <person name="Zhang T."/>
        </authorList>
    </citation>
    <scope>NUCLEOTIDE SEQUENCE</scope>
    <source>
        <strain evidence="1">HKST-UBA01</strain>
    </source>
</reference>
<dbReference type="EMBL" id="JAGQHR010001025">
    <property type="protein sequence ID" value="MCA9730171.1"/>
    <property type="molecule type" value="Genomic_DNA"/>
</dbReference>
<proteinExistence type="predicted"/>
<accession>A0A956M2V1</accession>
<comment type="caution">
    <text evidence="1">The sequence shown here is derived from an EMBL/GenBank/DDBJ whole genome shotgun (WGS) entry which is preliminary data.</text>
</comment>
<name>A0A956M2V1_UNCEI</name>
<sequence>MRVLMKVSIPVEAGNRGVKEGILPKTIMNFVEQTKPEACYFTTENGKRTGLFFFDLKEPQMMPSIAEPFFVNLHASIDVAPAMDLEDMKAGVAKAAKHI</sequence>
<dbReference type="Proteomes" id="UP000697710">
    <property type="component" value="Unassembled WGS sequence"/>
</dbReference>